<dbReference type="STRING" id="1618570.UT08_C0007G0048"/>
<dbReference type="PATRIC" id="fig|1618570.3.peg.786"/>
<dbReference type="PANTHER" id="PTHR32305:SF15">
    <property type="entry name" value="PROTEIN RHSA-RELATED"/>
    <property type="match status" value="1"/>
</dbReference>
<evidence type="ECO:0000313" key="3">
    <source>
        <dbReference type="Proteomes" id="UP000034081"/>
    </source>
</evidence>
<feature type="chain" id="PRO_5002533356" description="YD repeat protein" evidence="1">
    <location>
        <begin position="27"/>
        <end position="394"/>
    </location>
</feature>
<feature type="signal peptide" evidence="1">
    <location>
        <begin position="1"/>
        <end position="26"/>
    </location>
</feature>
<comment type="caution">
    <text evidence="2">The sequence shown here is derived from an EMBL/GenBank/DDBJ whole genome shotgun (WGS) entry which is preliminary data.</text>
</comment>
<evidence type="ECO:0000313" key="2">
    <source>
        <dbReference type="EMBL" id="KKQ85375.1"/>
    </source>
</evidence>
<name>A0A0G0LBY8_9BACT</name>
<keyword evidence="1" id="KW-0732">Signal</keyword>
<accession>A0A0G0LBY8</accession>
<gene>
    <name evidence="2" type="ORF">UT08_C0007G0048</name>
</gene>
<sequence length="394" mass="44553">MKLKTCPKIVVSCWIICFVFTSEAKAAEKLNFIHHDHLGSTVLMTSDKGEVISKQSYYPYGATRSQSLVVGSKQIERQYTGQVSDQDQTGLYYYNARYYNPTIAKFTQADSLFEGLNKYSYVRNNPIVNTDPSGRQTTQLTDGSEGCDNVNMIDCLLILYTQALKESGSLYQGKAEIMTQLPLLSESFGELNDTVTENLSLGLLSLSEMGGFDIGFLGYACQFCYSAKSDTIFAFDPPIGILMANILDLSNKLYAPSSDIDYSLAISHEVRHYWQDYYDPQHIFTNMITKQAIAEGLTGGADNFRYILPIWKKFHNLDIRPHGAFGLFLTWDNDLEIDAIIAETMLSESSSASFREEHPQIWNSMVSQWGFFNPDKYKWNLDNFLGKIQRGKVL</sequence>
<dbReference type="NCBIfam" id="TIGR03696">
    <property type="entry name" value="Rhs_assc_core"/>
    <property type="match status" value="1"/>
</dbReference>
<protein>
    <recommendedName>
        <fullName evidence="4">YD repeat protein</fullName>
    </recommendedName>
</protein>
<dbReference type="InterPro" id="IPR022385">
    <property type="entry name" value="Rhs_assc_core"/>
</dbReference>
<dbReference type="InterPro" id="IPR050708">
    <property type="entry name" value="T6SS_VgrG/RHS"/>
</dbReference>
<proteinExistence type="predicted"/>
<evidence type="ECO:0000256" key="1">
    <source>
        <dbReference type="SAM" id="SignalP"/>
    </source>
</evidence>
<dbReference type="Gene3D" id="2.180.10.10">
    <property type="entry name" value="RHS repeat-associated core"/>
    <property type="match status" value="1"/>
</dbReference>
<organism evidence="2 3">
    <name type="scientific">Candidatus Woesebacteria bacterium GW2011_GWB1_38_8</name>
    <dbReference type="NCBI Taxonomy" id="1618570"/>
    <lineage>
        <taxon>Bacteria</taxon>
        <taxon>Candidatus Woeseibacteriota</taxon>
    </lineage>
</organism>
<dbReference type="Proteomes" id="UP000034081">
    <property type="component" value="Unassembled WGS sequence"/>
</dbReference>
<dbReference type="AlphaFoldDB" id="A0A0G0LBY8"/>
<dbReference type="PANTHER" id="PTHR32305">
    <property type="match status" value="1"/>
</dbReference>
<evidence type="ECO:0008006" key="4">
    <source>
        <dbReference type="Google" id="ProtNLM"/>
    </source>
</evidence>
<reference evidence="2 3" key="1">
    <citation type="journal article" date="2015" name="Nature">
        <title>rRNA introns, odd ribosomes, and small enigmatic genomes across a large radiation of phyla.</title>
        <authorList>
            <person name="Brown C.T."/>
            <person name="Hug L.A."/>
            <person name="Thomas B.C."/>
            <person name="Sharon I."/>
            <person name="Castelle C.J."/>
            <person name="Singh A."/>
            <person name="Wilkins M.J."/>
            <person name="Williams K.H."/>
            <person name="Banfield J.F."/>
        </authorList>
    </citation>
    <scope>NUCLEOTIDE SEQUENCE [LARGE SCALE GENOMIC DNA]</scope>
</reference>
<dbReference type="EMBL" id="LBVL01000007">
    <property type="protein sequence ID" value="KKQ85375.1"/>
    <property type="molecule type" value="Genomic_DNA"/>
</dbReference>